<dbReference type="InterPro" id="IPR012677">
    <property type="entry name" value="Nucleotide-bd_a/b_plait_sf"/>
</dbReference>
<proteinExistence type="predicted"/>
<organism evidence="5 6">
    <name type="scientific">Prorocentrum cordatum</name>
    <dbReference type="NCBI Taxonomy" id="2364126"/>
    <lineage>
        <taxon>Eukaryota</taxon>
        <taxon>Sar</taxon>
        <taxon>Alveolata</taxon>
        <taxon>Dinophyceae</taxon>
        <taxon>Prorocentrales</taxon>
        <taxon>Prorocentraceae</taxon>
        <taxon>Prorocentrum</taxon>
    </lineage>
</organism>
<dbReference type="SUPFAM" id="SSF54928">
    <property type="entry name" value="RNA-binding domain, RBD"/>
    <property type="match status" value="1"/>
</dbReference>
<dbReference type="Pfam" id="PF04059">
    <property type="entry name" value="RRM_2"/>
    <property type="match status" value="1"/>
</dbReference>
<dbReference type="CDD" id="cd12277">
    <property type="entry name" value="RRM3_MEI2_EAR1_like"/>
    <property type="match status" value="1"/>
</dbReference>
<feature type="chain" id="PRO_5046412768" description="RRM domain-containing protein" evidence="3">
    <location>
        <begin position="29"/>
        <end position="1085"/>
    </location>
</feature>
<dbReference type="InterPro" id="IPR007201">
    <property type="entry name" value="Mei2-like_Rrm_C"/>
</dbReference>
<dbReference type="PANTHER" id="PTHR43147:SF2">
    <property type="entry name" value="NADP-DEPENDENT OXIDOREDUCTASE DOMAIN-CONTAINING PROTEIN"/>
    <property type="match status" value="1"/>
</dbReference>
<dbReference type="Proteomes" id="UP001189429">
    <property type="component" value="Unassembled WGS sequence"/>
</dbReference>
<dbReference type="InterPro" id="IPR035979">
    <property type="entry name" value="RBD_domain_sf"/>
</dbReference>
<gene>
    <name evidence="5" type="ORF">PCOR1329_LOCUS36489</name>
</gene>
<keyword evidence="3" id="KW-0732">Signal</keyword>
<feature type="compositionally biased region" description="Basic residues" evidence="2">
    <location>
        <begin position="803"/>
        <end position="814"/>
    </location>
</feature>
<dbReference type="Gene3D" id="3.20.20.100">
    <property type="entry name" value="NADP-dependent oxidoreductase domain"/>
    <property type="match status" value="1"/>
</dbReference>
<feature type="compositionally biased region" description="Basic residues" evidence="2">
    <location>
        <begin position="676"/>
        <end position="686"/>
    </location>
</feature>
<dbReference type="EMBL" id="CAUYUJ010014438">
    <property type="protein sequence ID" value="CAK0841221.1"/>
    <property type="molecule type" value="Genomic_DNA"/>
</dbReference>
<evidence type="ECO:0000259" key="4">
    <source>
        <dbReference type="PROSITE" id="PS50102"/>
    </source>
</evidence>
<keyword evidence="6" id="KW-1185">Reference proteome</keyword>
<dbReference type="InterPro" id="IPR036812">
    <property type="entry name" value="NAD(P)_OxRdtase_dom_sf"/>
</dbReference>
<evidence type="ECO:0000256" key="1">
    <source>
        <dbReference type="PROSITE-ProRule" id="PRU00176"/>
    </source>
</evidence>
<evidence type="ECO:0000313" key="6">
    <source>
        <dbReference type="Proteomes" id="UP001189429"/>
    </source>
</evidence>
<accession>A0ABN9T8J2</accession>
<dbReference type="Gene3D" id="3.30.70.330">
    <property type="match status" value="1"/>
</dbReference>
<sequence>MGPGGRCRGRRGPRRAALAGLVLSAAAAQPAGSGDGTCPASGCPGLQMPRVIVGCWQLLERSSDRSAAVRTLRSYALANFTAFDTADIYGPSEQILGQFRQSLDDDTAGALRFFTKYVTDSPASQEADRINLQSRRSLGVEALDMVQFHWWSLAQDGSRREFLSAGRELSRLKREGKIRHLAGCNMDTTHLRLMVEDGMEIVANQVQYSLLDRRPEVRLLDYCRQQNIRLAVFGVVAGGLLSGEFLGLSRPEAQARLGTVSRRILGWTGDWELFQSLLRTLEAVGARKQPPLGIAAVACAWALRRMDELGAGGSLILGVRDDRHLPEHAALLRGEASLDGGDISGNGCWDDMAEIQAVLDRGSAPSPAAAAVAERAVHHFRAEAEGWKKKYFDLVYSLGSDRCPQLGPRLAAAAPALEALLLDEPVEHTDVLRRNVALHSVAERIDIVTASPAELNSAQHGLGDNATAVEVSMDMDVEHISVVEKQLRSWEHVALLMWVIVEFFVTAFMCTALICGLGVAVKKEKASETSEVGFARGSFARGKTLSPAATLALQGPCTAPPPAGAAAAGPPPAAPTPALPPGAVVPLPPMVPAGRKAKVAQELLSQAACLGAHAAAGVGPGQRAAVAPIGTALLRGTGAEARECTGKGRGLFAARGVDAAGAAAGPAVLLDDRTRRPPPPRPRRRPGPTERGRQDGGGGGAAGAAVGRRRGARTVLAEQAALLRRRLRCGVGAAVRAPALQAGGGEAFREARAPLRVPLLPAGAEAGLLGARGGGGERRARAGRRPAGRPLPPGVAARASAAPRRKAARSKARLRREAEQSRRLAVEALWDSLPLPGGWDFLSREGWANLLGALCNNAIACVYVSPVLQHVLQVQRLRRKRAVPTQLLRGRPVELTSSGPPDMTTVMLRNIQNRYTAEELIAEMLSKGFDGVFDFFYLPMDFKTKRNRGFCFINFHTEGIARSFAKAFHQQRLTRYTTQKILEVSPAVTQGFEANVAHYIRKDAQRIQNPWFRPMIFPGPGSAAAAPPAVAPPVAQQPRSAAVPQAAAGAPPARPPAACPAAVPLQLMHAVAHPAALHLFMPAAR</sequence>
<evidence type="ECO:0000256" key="3">
    <source>
        <dbReference type="SAM" id="SignalP"/>
    </source>
</evidence>
<feature type="region of interest" description="Disordered" evidence="2">
    <location>
        <begin position="770"/>
        <end position="816"/>
    </location>
</feature>
<feature type="signal peptide" evidence="3">
    <location>
        <begin position="1"/>
        <end position="28"/>
    </location>
</feature>
<feature type="region of interest" description="Disordered" evidence="2">
    <location>
        <begin position="665"/>
        <end position="710"/>
    </location>
</feature>
<feature type="domain" description="RRM" evidence="4">
    <location>
        <begin position="904"/>
        <end position="989"/>
    </location>
</feature>
<protein>
    <recommendedName>
        <fullName evidence="4">RRM domain-containing protein</fullName>
    </recommendedName>
</protein>
<evidence type="ECO:0000256" key="2">
    <source>
        <dbReference type="SAM" id="MobiDB-lite"/>
    </source>
</evidence>
<dbReference type="PANTHER" id="PTHR43147">
    <property type="entry name" value="PROTEIN TAS"/>
    <property type="match status" value="1"/>
</dbReference>
<comment type="caution">
    <text evidence="5">The sequence shown here is derived from an EMBL/GenBank/DDBJ whole genome shotgun (WGS) entry which is preliminary data.</text>
</comment>
<dbReference type="Pfam" id="PF00248">
    <property type="entry name" value="Aldo_ket_red"/>
    <property type="match status" value="1"/>
</dbReference>
<reference evidence="5" key="1">
    <citation type="submission" date="2023-10" db="EMBL/GenBank/DDBJ databases">
        <authorList>
            <person name="Chen Y."/>
            <person name="Shah S."/>
            <person name="Dougan E. K."/>
            <person name="Thang M."/>
            <person name="Chan C."/>
        </authorList>
    </citation>
    <scope>NUCLEOTIDE SEQUENCE [LARGE SCALE GENOMIC DNA]</scope>
</reference>
<name>A0ABN9T8J2_9DINO</name>
<dbReference type="InterPro" id="IPR023210">
    <property type="entry name" value="NADP_OxRdtase_dom"/>
</dbReference>
<evidence type="ECO:0000313" key="5">
    <source>
        <dbReference type="EMBL" id="CAK0841221.1"/>
    </source>
</evidence>
<dbReference type="SUPFAM" id="SSF51430">
    <property type="entry name" value="NAD(P)-linked oxidoreductase"/>
    <property type="match status" value="1"/>
</dbReference>
<dbReference type="PROSITE" id="PS50102">
    <property type="entry name" value="RRM"/>
    <property type="match status" value="1"/>
</dbReference>
<keyword evidence="1" id="KW-0694">RNA-binding</keyword>
<dbReference type="InterPro" id="IPR000504">
    <property type="entry name" value="RRM_dom"/>
</dbReference>